<dbReference type="PROSITE" id="PS51312">
    <property type="entry name" value="SB"/>
    <property type="match status" value="1"/>
</dbReference>
<evidence type="ECO:0000256" key="6">
    <source>
        <dbReference type="ARBA" id="ARBA00023054"/>
    </source>
</evidence>
<keyword evidence="3 7" id="KW-0813">Transport</keyword>
<evidence type="ECO:0000256" key="1">
    <source>
        <dbReference type="ARBA" id="ARBA00004177"/>
    </source>
</evidence>
<dbReference type="AlphaFoldDB" id="A0A5A8CK82"/>
<keyword evidence="12" id="KW-1185">Reference proteome</keyword>
<evidence type="ECO:0000313" key="11">
    <source>
        <dbReference type="EMBL" id="KAA0153435.1"/>
    </source>
</evidence>
<evidence type="ECO:0000259" key="10">
    <source>
        <dbReference type="PROSITE" id="PS51322"/>
    </source>
</evidence>
<dbReference type="CDD" id="cd11685">
    <property type="entry name" value="UEV_TSG101-like"/>
    <property type="match status" value="1"/>
</dbReference>
<dbReference type="InterPro" id="IPR037202">
    <property type="entry name" value="ESCRT_assembly_dom"/>
</dbReference>
<dbReference type="Gene3D" id="6.10.140.820">
    <property type="match status" value="1"/>
</dbReference>
<evidence type="ECO:0008006" key="13">
    <source>
        <dbReference type="Google" id="ProtNLM"/>
    </source>
</evidence>
<dbReference type="InterPro" id="IPR008883">
    <property type="entry name" value="UEV_N"/>
</dbReference>
<dbReference type="GO" id="GO:0015031">
    <property type="term" value="P:protein transport"/>
    <property type="evidence" value="ECO:0007669"/>
    <property type="project" value="UniProtKB-UniRule"/>
</dbReference>
<reference evidence="11 12" key="1">
    <citation type="submission" date="2019-07" db="EMBL/GenBank/DDBJ databases">
        <title>Genomes of Cafeteria roenbergensis.</title>
        <authorList>
            <person name="Fischer M.G."/>
            <person name="Hackl T."/>
            <person name="Roman M."/>
        </authorList>
    </citation>
    <scope>NUCLEOTIDE SEQUENCE [LARGE SCALE GENOMIC DNA]</scope>
    <source>
        <strain evidence="11 12">BVI</strain>
    </source>
</reference>
<dbReference type="Gene3D" id="3.10.110.10">
    <property type="entry name" value="Ubiquitin Conjugating Enzyme"/>
    <property type="match status" value="1"/>
</dbReference>
<comment type="similarity">
    <text evidence="2">Belongs to the ubiquitin-conjugating enzyme family. UEV subfamily.</text>
</comment>
<feature type="compositionally biased region" description="Gly residues" evidence="8">
    <location>
        <begin position="413"/>
        <end position="422"/>
    </location>
</feature>
<dbReference type="Proteomes" id="UP000323011">
    <property type="component" value="Unassembled WGS sequence"/>
</dbReference>
<evidence type="ECO:0000256" key="5">
    <source>
        <dbReference type="ARBA" id="ARBA00022927"/>
    </source>
</evidence>
<feature type="compositionally biased region" description="Low complexity" evidence="8">
    <location>
        <begin position="381"/>
        <end position="391"/>
    </location>
</feature>
<dbReference type="SUPFAM" id="SSF140111">
    <property type="entry name" value="Endosomal sorting complex assembly domain"/>
    <property type="match status" value="1"/>
</dbReference>
<dbReference type="GO" id="GO:0043130">
    <property type="term" value="F:ubiquitin binding"/>
    <property type="evidence" value="ECO:0007669"/>
    <property type="project" value="TreeGrafter"/>
</dbReference>
<dbReference type="Pfam" id="PF05743">
    <property type="entry name" value="UEV"/>
    <property type="match status" value="1"/>
</dbReference>
<sequence>MQAPNEAALDRAMAGVQYADAKRVRRDVLEAMRQAPYLIPKQDELFQEVSPGDWQPCKLLSLEGVLAYSHSSSVYYCPIQMYVQTKHPRSKPTVYVRPTPDMMIERGAEYVDKAGQITIPSLTSYTESTGLAAVLREMAFIFATAPPVRSRPSAAAMAGAGAASGSRAESQSRDASALRARVTEALKRDLGQWYDALGEALSKEEVVGATLREDKRAMAGKAESGAASLRKLEEHVKAVHEQTDQLDRWLAASEAGMSDIDAEAAVTPAHRLHKQLLDAVVEVNTVDDVIDALQAALENDAISLDEFVKEVRARSRSQFEARCVAAAIHEALAKEAAMRPAGHAAAAAGSSAAGSRGAPPPYETRASAGYPSAPAGPAPPAYGSAPPAYGSGPPPYGSGPPPYGSGPPPYGSGPAGPGGSGPQGAPPPYSSAGVPSYLTPGRAY</sequence>
<feature type="domain" description="SB" evidence="9">
    <location>
        <begin position="270"/>
        <end position="338"/>
    </location>
</feature>
<dbReference type="EMBL" id="VLTN01000016">
    <property type="protein sequence ID" value="KAA0153435.1"/>
    <property type="molecule type" value="Genomic_DNA"/>
</dbReference>
<dbReference type="PANTHER" id="PTHR23306">
    <property type="entry name" value="TUMOR SUSCEPTIBILITY GENE 101 PROTEIN-RELATED"/>
    <property type="match status" value="1"/>
</dbReference>
<organism evidence="11 12">
    <name type="scientific">Cafeteria roenbergensis</name>
    <name type="common">Marine flagellate</name>
    <dbReference type="NCBI Taxonomy" id="33653"/>
    <lineage>
        <taxon>Eukaryota</taxon>
        <taxon>Sar</taxon>
        <taxon>Stramenopiles</taxon>
        <taxon>Bigyra</taxon>
        <taxon>Opalozoa</taxon>
        <taxon>Bicosoecida</taxon>
        <taxon>Cafeteriaceae</taxon>
        <taxon>Cafeteria</taxon>
    </lineage>
</organism>
<comment type="caution">
    <text evidence="11">The sequence shown here is derived from an EMBL/GenBank/DDBJ whole genome shotgun (WGS) entry which is preliminary data.</text>
</comment>
<protein>
    <recommendedName>
        <fullName evidence="13">UEV domain-containing protein</fullName>
    </recommendedName>
</protein>
<feature type="compositionally biased region" description="Pro residues" evidence="8">
    <location>
        <begin position="392"/>
        <end position="411"/>
    </location>
</feature>
<feature type="domain" description="UEV" evidence="10">
    <location>
        <begin position="5"/>
        <end position="152"/>
    </location>
</feature>
<dbReference type="Pfam" id="PF09454">
    <property type="entry name" value="Vps23_core"/>
    <property type="match status" value="1"/>
</dbReference>
<evidence type="ECO:0000256" key="3">
    <source>
        <dbReference type="ARBA" id="ARBA00022448"/>
    </source>
</evidence>
<dbReference type="InterPro" id="IPR016135">
    <property type="entry name" value="UBQ-conjugating_enzyme/RWD"/>
</dbReference>
<dbReference type="InterPro" id="IPR052070">
    <property type="entry name" value="ESCRT-I_UEV_domain"/>
</dbReference>
<evidence type="ECO:0000256" key="4">
    <source>
        <dbReference type="ARBA" id="ARBA00022753"/>
    </source>
</evidence>
<dbReference type="InterPro" id="IPR017916">
    <property type="entry name" value="SB_dom"/>
</dbReference>
<dbReference type="SUPFAM" id="SSF54495">
    <property type="entry name" value="UBC-like"/>
    <property type="match status" value="1"/>
</dbReference>
<keyword evidence="6" id="KW-0175">Coiled coil</keyword>
<evidence type="ECO:0000259" key="9">
    <source>
        <dbReference type="PROSITE" id="PS51312"/>
    </source>
</evidence>
<accession>A0A5A8CK82</accession>
<evidence type="ECO:0000256" key="2">
    <source>
        <dbReference type="ARBA" id="ARBA00009594"/>
    </source>
</evidence>
<dbReference type="PROSITE" id="PS51322">
    <property type="entry name" value="UEV"/>
    <property type="match status" value="1"/>
</dbReference>
<feature type="compositionally biased region" description="Low complexity" evidence="8">
    <location>
        <begin position="348"/>
        <end position="357"/>
    </location>
</feature>
<evidence type="ECO:0000256" key="7">
    <source>
        <dbReference type="PROSITE-ProRule" id="PRU00644"/>
    </source>
</evidence>
<dbReference type="GO" id="GO:0000813">
    <property type="term" value="C:ESCRT I complex"/>
    <property type="evidence" value="ECO:0007669"/>
    <property type="project" value="TreeGrafter"/>
</dbReference>
<proteinExistence type="inferred from homology"/>
<dbReference type="PANTHER" id="PTHR23306:SF3">
    <property type="entry name" value="TUMOR SUPPRESSOR PROTEIN 101"/>
    <property type="match status" value="1"/>
</dbReference>
<name>A0A5A8CK82_CAFRO</name>
<evidence type="ECO:0000313" key="12">
    <source>
        <dbReference type="Proteomes" id="UP000323011"/>
    </source>
</evidence>
<dbReference type="OMA" id="LWLPEPY"/>
<keyword evidence="4" id="KW-0967">Endosome</keyword>
<evidence type="ECO:0000256" key="8">
    <source>
        <dbReference type="SAM" id="MobiDB-lite"/>
    </source>
</evidence>
<dbReference type="GO" id="GO:0008333">
    <property type="term" value="P:endosome to lysosome transport"/>
    <property type="evidence" value="ECO:0007669"/>
    <property type="project" value="TreeGrafter"/>
</dbReference>
<gene>
    <name evidence="11" type="ORF">FNF29_03252</name>
</gene>
<feature type="region of interest" description="Disordered" evidence="8">
    <location>
        <begin position="348"/>
        <end position="444"/>
    </location>
</feature>
<keyword evidence="5 7" id="KW-0653">Protein transport</keyword>
<comment type="subcellular location">
    <subcellularLocation>
        <location evidence="1">Endosome</location>
    </subcellularLocation>
</comment>